<comment type="caution">
    <text evidence="2">The sequence shown here is derived from an EMBL/GenBank/DDBJ whole genome shotgun (WGS) entry which is preliminary data.</text>
</comment>
<evidence type="ECO:0000313" key="2">
    <source>
        <dbReference type="EMBL" id="KAK3371215.1"/>
    </source>
</evidence>
<feature type="compositionally biased region" description="Basic residues" evidence="1">
    <location>
        <begin position="61"/>
        <end position="79"/>
    </location>
</feature>
<gene>
    <name evidence="2" type="ORF">B0T24DRAFT_308494</name>
</gene>
<feature type="region of interest" description="Disordered" evidence="1">
    <location>
        <begin position="152"/>
        <end position="223"/>
    </location>
</feature>
<feature type="compositionally biased region" description="Polar residues" evidence="1">
    <location>
        <begin position="291"/>
        <end position="304"/>
    </location>
</feature>
<proteinExistence type="predicted"/>
<reference evidence="2" key="2">
    <citation type="submission" date="2023-06" db="EMBL/GenBank/DDBJ databases">
        <authorList>
            <consortium name="Lawrence Berkeley National Laboratory"/>
            <person name="Haridas S."/>
            <person name="Hensen N."/>
            <person name="Bonometti L."/>
            <person name="Westerberg I."/>
            <person name="Brannstrom I.O."/>
            <person name="Guillou S."/>
            <person name="Cros-Aarteil S."/>
            <person name="Calhoun S."/>
            <person name="Kuo A."/>
            <person name="Mondo S."/>
            <person name="Pangilinan J."/>
            <person name="Riley R."/>
            <person name="Labutti K."/>
            <person name="Andreopoulos B."/>
            <person name="Lipzen A."/>
            <person name="Chen C."/>
            <person name="Yanf M."/>
            <person name="Daum C."/>
            <person name="Ng V."/>
            <person name="Clum A."/>
            <person name="Steindorff A."/>
            <person name="Ohm R."/>
            <person name="Martin F."/>
            <person name="Silar P."/>
            <person name="Natvig D."/>
            <person name="Lalanne C."/>
            <person name="Gautier V."/>
            <person name="Ament-Velasquez S.L."/>
            <person name="Kruys A."/>
            <person name="Hutchinson M.I."/>
            <person name="Powell A.J."/>
            <person name="Barry K."/>
            <person name="Miller A.N."/>
            <person name="Grigoriev I.V."/>
            <person name="Debuchy R."/>
            <person name="Gladieux P."/>
            <person name="Thoren M.H."/>
            <person name="Johannesson H."/>
        </authorList>
    </citation>
    <scope>NUCLEOTIDE SEQUENCE</scope>
    <source>
        <strain evidence="2">CBS 958.72</strain>
    </source>
</reference>
<feature type="region of interest" description="Disordered" evidence="1">
    <location>
        <begin position="106"/>
        <end position="140"/>
    </location>
</feature>
<dbReference type="Proteomes" id="UP001287356">
    <property type="component" value="Unassembled WGS sequence"/>
</dbReference>
<keyword evidence="3" id="KW-1185">Reference proteome</keyword>
<evidence type="ECO:0000256" key="1">
    <source>
        <dbReference type="SAM" id="MobiDB-lite"/>
    </source>
</evidence>
<accession>A0AAE0K7S6</accession>
<dbReference type="EMBL" id="JAULSN010000005">
    <property type="protein sequence ID" value="KAK3371215.1"/>
    <property type="molecule type" value="Genomic_DNA"/>
</dbReference>
<reference evidence="2" key="1">
    <citation type="journal article" date="2023" name="Mol. Phylogenet. Evol.">
        <title>Genome-scale phylogeny and comparative genomics of the fungal order Sordariales.</title>
        <authorList>
            <person name="Hensen N."/>
            <person name="Bonometti L."/>
            <person name="Westerberg I."/>
            <person name="Brannstrom I.O."/>
            <person name="Guillou S."/>
            <person name="Cros-Aarteil S."/>
            <person name="Calhoun S."/>
            <person name="Haridas S."/>
            <person name="Kuo A."/>
            <person name="Mondo S."/>
            <person name="Pangilinan J."/>
            <person name="Riley R."/>
            <person name="LaButti K."/>
            <person name="Andreopoulos B."/>
            <person name="Lipzen A."/>
            <person name="Chen C."/>
            <person name="Yan M."/>
            <person name="Daum C."/>
            <person name="Ng V."/>
            <person name="Clum A."/>
            <person name="Steindorff A."/>
            <person name="Ohm R.A."/>
            <person name="Martin F."/>
            <person name="Silar P."/>
            <person name="Natvig D.O."/>
            <person name="Lalanne C."/>
            <person name="Gautier V."/>
            <person name="Ament-Velasquez S.L."/>
            <person name="Kruys A."/>
            <person name="Hutchinson M.I."/>
            <person name="Powell A.J."/>
            <person name="Barry K."/>
            <person name="Miller A.N."/>
            <person name="Grigoriev I.V."/>
            <person name="Debuchy R."/>
            <person name="Gladieux P."/>
            <person name="Hiltunen Thoren M."/>
            <person name="Johannesson H."/>
        </authorList>
    </citation>
    <scope>NUCLEOTIDE SEQUENCE</scope>
    <source>
        <strain evidence="2">CBS 958.72</strain>
    </source>
</reference>
<protein>
    <submittedName>
        <fullName evidence="2">Uncharacterized protein</fullName>
    </submittedName>
</protein>
<name>A0AAE0K7S6_9PEZI</name>
<sequence>MRIMTSLEIASLGKVVFILVSDNLGPGSFYPARFDPLTTTSHCSGHWAETCVQLTGGGNPRSRRQKHVGHTKARRHRPGLPRAPLLSFGALPNSEIRRLPVSFRTALTDSMDGPSPGTEAPRTTEEQWAQPSRESSQSPLLSFAPHFERGVESMGSCKRGRHSKPGEGDGLVTTRCFGPRPRRHGGRRKMGTTRVDLHAPPVPNEVPNTSPSRRARPSRAGRAQAPFPIRLRCGFGCWSVGRHHIGLLFCAFRVWAWNFHFRAIARSPGAPASPGLSPETSKQPLSADCQLANSSTPTSQVPAN</sequence>
<dbReference type="AlphaFoldDB" id="A0AAE0K7S6"/>
<feature type="region of interest" description="Disordered" evidence="1">
    <location>
        <begin position="269"/>
        <end position="304"/>
    </location>
</feature>
<feature type="compositionally biased region" description="Polar residues" evidence="1">
    <location>
        <begin position="126"/>
        <end position="140"/>
    </location>
</feature>
<feature type="compositionally biased region" description="Basic residues" evidence="1">
    <location>
        <begin position="180"/>
        <end position="191"/>
    </location>
</feature>
<evidence type="ECO:0000313" key="3">
    <source>
        <dbReference type="Proteomes" id="UP001287356"/>
    </source>
</evidence>
<feature type="region of interest" description="Disordered" evidence="1">
    <location>
        <begin position="55"/>
        <end position="84"/>
    </location>
</feature>
<organism evidence="2 3">
    <name type="scientific">Lasiosphaeria ovina</name>
    <dbReference type="NCBI Taxonomy" id="92902"/>
    <lineage>
        <taxon>Eukaryota</taxon>
        <taxon>Fungi</taxon>
        <taxon>Dikarya</taxon>
        <taxon>Ascomycota</taxon>
        <taxon>Pezizomycotina</taxon>
        <taxon>Sordariomycetes</taxon>
        <taxon>Sordariomycetidae</taxon>
        <taxon>Sordariales</taxon>
        <taxon>Lasiosphaeriaceae</taxon>
        <taxon>Lasiosphaeria</taxon>
    </lineage>
</organism>
<feature type="compositionally biased region" description="Low complexity" evidence="1">
    <location>
        <begin position="269"/>
        <end position="278"/>
    </location>
</feature>